<accession>A0A1Z1W7N3</accession>
<evidence type="ECO:0000313" key="3">
    <source>
        <dbReference type="Proteomes" id="UP000195880"/>
    </source>
</evidence>
<gene>
    <name evidence="2" type="ORF">SMD44_01873</name>
</gene>
<keyword evidence="3" id="KW-1185">Reference proteome</keyword>
<feature type="region of interest" description="Disordered" evidence="1">
    <location>
        <begin position="1"/>
        <end position="123"/>
    </location>
</feature>
<organism evidence="2 3">
    <name type="scientific">Streptomyces alboflavus</name>
    <dbReference type="NCBI Taxonomy" id="67267"/>
    <lineage>
        <taxon>Bacteria</taxon>
        <taxon>Bacillati</taxon>
        <taxon>Actinomycetota</taxon>
        <taxon>Actinomycetes</taxon>
        <taxon>Kitasatosporales</taxon>
        <taxon>Streptomycetaceae</taxon>
        <taxon>Streptomyces</taxon>
    </lineage>
</organism>
<sequence length="123" mass="12329">MTAAATPPRAPASRPTRSAAASSAPSRLSAPRTTTAANHSRPRTGSYAAGSKAWKPMPSMPPPSAASAAPVTNAPSFSVRTGTPAAAAPASWSRIAASARPVRPRRSAATSSSAPPSRASSRR</sequence>
<dbReference type="KEGG" id="salf:SMD44_01873"/>
<dbReference type="EMBL" id="CP021748">
    <property type="protein sequence ID" value="ARX82463.1"/>
    <property type="molecule type" value="Genomic_DNA"/>
</dbReference>
<evidence type="ECO:0000256" key="1">
    <source>
        <dbReference type="SAM" id="MobiDB-lite"/>
    </source>
</evidence>
<proteinExistence type="predicted"/>
<dbReference type="AlphaFoldDB" id="A0A1Z1W7N3"/>
<evidence type="ECO:0000313" key="2">
    <source>
        <dbReference type="EMBL" id="ARX82463.1"/>
    </source>
</evidence>
<feature type="compositionally biased region" description="Low complexity" evidence="1">
    <location>
        <begin position="84"/>
        <end position="123"/>
    </location>
</feature>
<feature type="compositionally biased region" description="Low complexity" evidence="1">
    <location>
        <begin position="1"/>
        <end position="33"/>
    </location>
</feature>
<dbReference type="Proteomes" id="UP000195880">
    <property type="component" value="Chromosome"/>
</dbReference>
<name>A0A1Z1W7N3_9ACTN</name>
<reference evidence="2 3" key="1">
    <citation type="submission" date="2017-05" db="EMBL/GenBank/DDBJ databases">
        <title>Streptomyces alboflavus Genome sequencing and assembly.</title>
        <authorList>
            <person name="Wang Y."/>
            <person name="Du B."/>
            <person name="Ding Y."/>
            <person name="Liu H."/>
            <person name="Hou Q."/>
            <person name="Liu K."/>
            <person name="Wang C."/>
            <person name="Yao L."/>
        </authorList>
    </citation>
    <scope>NUCLEOTIDE SEQUENCE [LARGE SCALE GENOMIC DNA]</scope>
    <source>
        <strain evidence="2 3">MDJK44</strain>
    </source>
</reference>
<protein>
    <submittedName>
        <fullName evidence="2">Uncharacterized protein</fullName>
    </submittedName>
</protein>